<keyword evidence="2" id="KW-1185">Reference proteome</keyword>
<dbReference type="EMBL" id="BFAZ01000003">
    <property type="protein sequence ID" value="GBF41386.1"/>
    <property type="molecule type" value="Genomic_DNA"/>
</dbReference>
<dbReference type="Proteomes" id="UP000245206">
    <property type="component" value="Unassembled WGS sequence"/>
</dbReference>
<gene>
    <name evidence="1" type="ORF">LPTSP2_06580</name>
</gene>
<sequence>MKPITNKRKLERFSFNSMARIAKNKILKKRCAGTLSENSKALVIP</sequence>
<evidence type="ECO:0000313" key="1">
    <source>
        <dbReference type="EMBL" id="GBF41386.1"/>
    </source>
</evidence>
<organism evidence="1 2">
    <name type="scientific">Leptospira ellinghausenii</name>
    <dbReference type="NCBI Taxonomy" id="1917822"/>
    <lineage>
        <taxon>Bacteria</taxon>
        <taxon>Pseudomonadati</taxon>
        <taxon>Spirochaetota</taxon>
        <taxon>Spirochaetia</taxon>
        <taxon>Leptospirales</taxon>
        <taxon>Leptospiraceae</taxon>
        <taxon>Leptospira</taxon>
    </lineage>
</organism>
<proteinExistence type="predicted"/>
<reference evidence="2" key="1">
    <citation type="journal article" date="2019" name="Microbiol. Immunol.">
        <title>Molecular and phenotypic characterization of Leptospira johnsonii sp. nov., Leptospira ellinghausenii sp. nov. and Leptospira ryugenii sp. nov. isolated from soil and water in Japan.</title>
        <authorList>
            <person name="Masuzawa T."/>
            <person name="Saito M."/>
            <person name="Nakao R."/>
            <person name="Nikaido Y."/>
            <person name="Matsumoto M."/>
            <person name="Ogawa M."/>
            <person name="Yokoyama M."/>
            <person name="Hidaka Y."/>
            <person name="Tomita J."/>
            <person name="Sakakibara K."/>
            <person name="Suzuki K."/>
            <person name="Yasuda S."/>
            <person name="Sato H."/>
            <person name="Yamaguchi M."/>
            <person name="Yoshida S.I."/>
            <person name="Koizumi N."/>
            <person name="Kawamura Y."/>
        </authorList>
    </citation>
    <scope>NUCLEOTIDE SEQUENCE [LARGE SCALE GENOMIC DNA]</scope>
    <source>
        <strain evidence="2">E18</strain>
    </source>
</reference>
<accession>A0A2P2D9R9</accession>
<comment type="caution">
    <text evidence="1">The sequence shown here is derived from an EMBL/GenBank/DDBJ whole genome shotgun (WGS) entry which is preliminary data.</text>
</comment>
<protein>
    <submittedName>
        <fullName evidence="1">Uncharacterized protein</fullName>
    </submittedName>
</protein>
<name>A0A2P2D9R9_9LEPT</name>
<evidence type="ECO:0000313" key="2">
    <source>
        <dbReference type="Proteomes" id="UP000245206"/>
    </source>
</evidence>
<dbReference type="AlphaFoldDB" id="A0A2P2D9R9"/>